<evidence type="ECO:0000313" key="1">
    <source>
        <dbReference type="EMBL" id="NYZ61478.1"/>
    </source>
</evidence>
<dbReference type="PROSITE" id="PS51257">
    <property type="entry name" value="PROKAR_LIPOPROTEIN"/>
    <property type="match status" value="1"/>
</dbReference>
<protein>
    <recommendedName>
        <fullName evidence="3">Lipoprotein</fullName>
    </recommendedName>
</protein>
<accession>A0A7Z0TYT2</accession>
<sequence length="207" mass="21756">MSPVPVRAALLASAFASVLLVGCAGIETPPALVKPLHIDLAAPVTEQVDLAWPQRQGGLAPGHAIDQPRQVTLRLPDGRQFTVPADRVSFRQQDGMLASVTIEPSGAAGDEAVARDHVRGLLDDNRLLDPALAHTLDGWTLAAADDRTARIVVRDVDIQVALRPDSRAGWRPTLDFAPRACGMPAGLDGDPDACLHARPTATVLAGG</sequence>
<dbReference type="Proteomes" id="UP000589896">
    <property type="component" value="Unassembled WGS sequence"/>
</dbReference>
<gene>
    <name evidence="1" type="ORF">H0E82_01690</name>
</gene>
<reference evidence="1 2" key="1">
    <citation type="submission" date="2020-07" db="EMBL/GenBank/DDBJ databases">
        <title>isolation of Luteimonas sp. SJ-16.</title>
        <authorList>
            <person name="Huang X.-X."/>
            <person name="Xu L."/>
            <person name="Sun J.-Q."/>
        </authorList>
    </citation>
    <scope>NUCLEOTIDE SEQUENCE [LARGE SCALE GENOMIC DNA]</scope>
    <source>
        <strain evidence="1 2">SJ-16</strain>
    </source>
</reference>
<keyword evidence="2" id="KW-1185">Reference proteome</keyword>
<dbReference type="RefSeq" id="WP_180543239.1">
    <property type="nucleotide sequence ID" value="NZ_JACCJZ010000004.1"/>
</dbReference>
<comment type="caution">
    <text evidence="1">The sequence shown here is derived from an EMBL/GenBank/DDBJ whole genome shotgun (WGS) entry which is preliminary data.</text>
</comment>
<organism evidence="1 2">
    <name type="scientific">Luteimonas deserti</name>
    <dbReference type="NCBI Taxonomy" id="2752306"/>
    <lineage>
        <taxon>Bacteria</taxon>
        <taxon>Pseudomonadati</taxon>
        <taxon>Pseudomonadota</taxon>
        <taxon>Gammaproteobacteria</taxon>
        <taxon>Lysobacterales</taxon>
        <taxon>Lysobacteraceae</taxon>
        <taxon>Luteimonas</taxon>
    </lineage>
</organism>
<proteinExistence type="predicted"/>
<name>A0A7Z0TYT2_9GAMM</name>
<dbReference type="AlphaFoldDB" id="A0A7Z0TYT2"/>
<evidence type="ECO:0000313" key="2">
    <source>
        <dbReference type="Proteomes" id="UP000589896"/>
    </source>
</evidence>
<dbReference type="EMBL" id="JACCJZ010000004">
    <property type="protein sequence ID" value="NYZ61478.1"/>
    <property type="molecule type" value="Genomic_DNA"/>
</dbReference>
<evidence type="ECO:0008006" key="3">
    <source>
        <dbReference type="Google" id="ProtNLM"/>
    </source>
</evidence>